<evidence type="ECO:0000313" key="2">
    <source>
        <dbReference type="Proteomes" id="UP000814128"/>
    </source>
</evidence>
<name>A0ACB8QJ87_9AGAM</name>
<accession>A0ACB8QJ87</accession>
<sequence>MFALSILAVALTLAVIPPVRSVEFTITVGGPGGVIAYEPPCVNASVGDVVTFVFKQKNHTVTQSSFGSPCTSLNGGFDTGFIPVAANNTNGPFPIAQLTVQDTNPIWVYCRQTGHCQQGMVFAINPAGKFDAFKAAAMGQSTTTATASASNPATTTNSTTAATSSNSTTDHHILVGNAGTLTFSPANITAQPGDTVTFEFRAKNHTVTQSTFGAPCLPLAQSSQSGQVGFDSGFVPVSNGTNTFPTFTVQVNDTAPIWVYCKQQGHCGKGMVFAVNAIETGANNFDAFVKRAETLNGTSSTSGAGRTMARVSMHVALATAVGGVVLGMLL</sequence>
<evidence type="ECO:0000313" key="1">
    <source>
        <dbReference type="EMBL" id="KAI0031702.1"/>
    </source>
</evidence>
<reference evidence="1" key="1">
    <citation type="submission" date="2021-02" db="EMBL/GenBank/DDBJ databases">
        <authorList>
            <consortium name="DOE Joint Genome Institute"/>
            <person name="Ahrendt S."/>
            <person name="Looney B.P."/>
            <person name="Miyauchi S."/>
            <person name="Morin E."/>
            <person name="Drula E."/>
            <person name="Courty P.E."/>
            <person name="Chicoki N."/>
            <person name="Fauchery L."/>
            <person name="Kohler A."/>
            <person name="Kuo A."/>
            <person name="Labutti K."/>
            <person name="Pangilinan J."/>
            <person name="Lipzen A."/>
            <person name="Riley R."/>
            <person name="Andreopoulos W."/>
            <person name="He G."/>
            <person name="Johnson J."/>
            <person name="Barry K.W."/>
            <person name="Grigoriev I.V."/>
            <person name="Nagy L."/>
            <person name="Hibbett D."/>
            <person name="Henrissat B."/>
            <person name="Matheny P.B."/>
            <person name="Labbe J."/>
            <person name="Martin F."/>
        </authorList>
    </citation>
    <scope>NUCLEOTIDE SEQUENCE</scope>
    <source>
        <strain evidence="1">EC-137</strain>
    </source>
</reference>
<organism evidence="1 2">
    <name type="scientific">Vararia minispora EC-137</name>
    <dbReference type="NCBI Taxonomy" id="1314806"/>
    <lineage>
        <taxon>Eukaryota</taxon>
        <taxon>Fungi</taxon>
        <taxon>Dikarya</taxon>
        <taxon>Basidiomycota</taxon>
        <taxon>Agaricomycotina</taxon>
        <taxon>Agaricomycetes</taxon>
        <taxon>Russulales</taxon>
        <taxon>Lachnocladiaceae</taxon>
        <taxon>Vararia</taxon>
    </lineage>
</organism>
<comment type="caution">
    <text evidence="1">The sequence shown here is derived from an EMBL/GenBank/DDBJ whole genome shotgun (WGS) entry which is preliminary data.</text>
</comment>
<keyword evidence="2" id="KW-1185">Reference proteome</keyword>
<dbReference type="Proteomes" id="UP000814128">
    <property type="component" value="Unassembled WGS sequence"/>
</dbReference>
<gene>
    <name evidence="1" type="ORF">K488DRAFT_78917</name>
</gene>
<dbReference type="EMBL" id="MU273570">
    <property type="protein sequence ID" value="KAI0031702.1"/>
    <property type="molecule type" value="Genomic_DNA"/>
</dbReference>
<proteinExistence type="predicted"/>
<reference evidence="1" key="2">
    <citation type="journal article" date="2022" name="New Phytol.">
        <title>Evolutionary transition to the ectomycorrhizal habit in the genomes of a hyperdiverse lineage of mushroom-forming fungi.</title>
        <authorList>
            <person name="Looney B."/>
            <person name="Miyauchi S."/>
            <person name="Morin E."/>
            <person name="Drula E."/>
            <person name="Courty P.E."/>
            <person name="Kohler A."/>
            <person name="Kuo A."/>
            <person name="LaButti K."/>
            <person name="Pangilinan J."/>
            <person name="Lipzen A."/>
            <person name="Riley R."/>
            <person name="Andreopoulos W."/>
            <person name="He G."/>
            <person name="Johnson J."/>
            <person name="Nolan M."/>
            <person name="Tritt A."/>
            <person name="Barry K.W."/>
            <person name="Grigoriev I.V."/>
            <person name="Nagy L.G."/>
            <person name="Hibbett D."/>
            <person name="Henrissat B."/>
            <person name="Matheny P.B."/>
            <person name="Labbe J."/>
            <person name="Martin F.M."/>
        </authorList>
    </citation>
    <scope>NUCLEOTIDE SEQUENCE</scope>
    <source>
        <strain evidence="1">EC-137</strain>
    </source>
</reference>
<protein>
    <submittedName>
        <fullName evidence="1">Cupredoxin</fullName>
    </submittedName>
</protein>